<organism evidence="1 2">
    <name type="scientific">Niabella drilacis (strain DSM 25811 / CCM 8410 / CCUG 62505 / LMG 26954 / E90)</name>
    <dbReference type="NCBI Taxonomy" id="1285928"/>
    <lineage>
        <taxon>Bacteria</taxon>
        <taxon>Pseudomonadati</taxon>
        <taxon>Bacteroidota</taxon>
        <taxon>Chitinophagia</taxon>
        <taxon>Chitinophagales</taxon>
        <taxon>Chitinophagaceae</taxon>
        <taxon>Niabella</taxon>
    </lineage>
</organism>
<dbReference type="EMBL" id="FMZO01000002">
    <property type="protein sequence ID" value="SDC43286.1"/>
    <property type="molecule type" value="Genomic_DNA"/>
</dbReference>
<reference evidence="2" key="1">
    <citation type="submission" date="2016-10" db="EMBL/GenBank/DDBJ databases">
        <authorList>
            <person name="Varghese N."/>
            <person name="Submissions S."/>
        </authorList>
    </citation>
    <scope>NUCLEOTIDE SEQUENCE [LARGE SCALE GENOMIC DNA]</scope>
    <source>
        <strain evidence="2">DSM 25811 / CCM 8410 / LMG 26954 / E90</strain>
    </source>
</reference>
<dbReference type="Proteomes" id="UP000198757">
    <property type="component" value="Unassembled WGS sequence"/>
</dbReference>
<name>A0A1G6LKU1_NIADE</name>
<protein>
    <submittedName>
        <fullName evidence="1">Uncharacterized protein</fullName>
    </submittedName>
</protein>
<evidence type="ECO:0000313" key="1">
    <source>
        <dbReference type="EMBL" id="SDC43286.1"/>
    </source>
</evidence>
<evidence type="ECO:0000313" key="2">
    <source>
        <dbReference type="Proteomes" id="UP000198757"/>
    </source>
</evidence>
<accession>A0A1G6LKU1</accession>
<proteinExistence type="predicted"/>
<sequence length="279" mass="33504">MNNDLYQEDIKQIKQQYACLDLTDDQAAFLLRHQNEPYPTHTEYYLNTWEHHDYEDHIFQKILNTAQFDHYLERREARLATHIAFLKQQDEEIKRNIEYKKQLLSYYCHTYVPQLLQTRLQYPNPFFAHRSKIRYIKEEYSNCCKVWKLRVTSQHFRNCRNYSPQLFELHMLDLQLLNIMPDYQQFKADADMPTQTTLTFLLDKSRCYLADFISFFDQKEAEETRTKKDAAIAVFGKAATSGWHIEPLPESNEERSNRLLFLLLMIEKVPDNGQANSCY</sequence>
<dbReference type="STRING" id="1285928.SAMN04487894_102368"/>
<gene>
    <name evidence="1" type="ORF">SAMN04487894_102368</name>
</gene>
<keyword evidence="2" id="KW-1185">Reference proteome</keyword>
<dbReference type="AlphaFoldDB" id="A0A1G6LKU1"/>